<organism evidence="3 4">
    <name type="scientific">Demequina zhanjiangensis</name>
    <dbReference type="NCBI Taxonomy" id="3051659"/>
    <lineage>
        <taxon>Bacteria</taxon>
        <taxon>Bacillati</taxon>
        <taxon>Actinomycetota</taxon>
        <taxon>Actinomycetes</taxon>
        <taxon>Micrococcales</taxon>
        <taxon>Demequinaceae</taxon>
        <taxon>Demequina</taxon>
    </lineage>
</organism>
<accession>A0ABT8FXC1</accession>
<comment type="caution">
    <text evidence="3">The sequence shown here is derived from an EMBL/GenBank/DDBJ whole genome shotgun (WGS) entry which is preliminary data.</text>
</comment>
<evidence type="ECO:0000256" key="2">
    <source>
        <dbReference type="SAM" id="Phobius"/>
    </source>
</evidence>
<gene>
    <name evidence="3" type="ORF">QQX04_00345</name>
</gene>
<keyword evidence="2" id="KW-0812">Transmembrane</keyword>
<protein>
    <recommendedName>
        <fullName evidence="5">TrbL/VirB6 plasmid conjugal transfer protein</fullName>
    </recommendedName>
</protein>
<evidence type="ECO:0000313" key="3">
    <source>
        <dbReference type="EMBL" id="MDN4471438.1"/>
    </source>
</evidence>
<sequence>MDTEELALDAKPQDDAREPGRLMTWAQNAHLRASGLAVLGLLSFFVGARLAAAPTFVNGVRESLDSQEATVATMAASSTALSAALSAIPTDALMPLAQRLADLSGWFMVILASIILQKILFTAAGFLSFKIVFPIACALGIASVYGRSVAARAIAQRLAVLGVVLFAAVPGAIWFSGQLTANYTETVEAAAVAQAQAEALAEAEAEAAAAAEEAAASGSEDDAGFLDRVQDWASGAADTVGGWVESATGQIAELRDEAVDALNGYIEQIALLLITTCVMPLLVFLLFSWVIRLLFNVDLGGWGTIRRAQSQTSRGVQSLGRRRE</sequence>
<keyword evidence="4" id="KW-1185">Reference proteome</keyword>
<dbReference type="RefSeq" id="WP_301125064.1">
    <property type="nucleotide sequence ID" value="NZ_JAUHPV010000001.1"/>
</dbReference>
<evidence type="ECO:0000256" key="1">
    <source>
        <dbReference type="SAM" id="Coils"/>
    </source>
</evidence>
<proteinExistence type="predicted"/>
<feature type="transmembrane region" description="Helical" evidence="2">
    <location>
        <begin position="36"/>
        <end position="57"/>
    </location>
</feature>
<dbReference type="EMBL" id="JAUHPV010000001">
    <property type="protein sequence ID" value="MDN4471438.1"/>
    <property type="molecule type" value="Genomic_DNA"/>
</dbReference>
<name>A0ABT8FXC1_9MICO</name>
<keyword evidence="2" id="KW-0472">Membrane</keyword>
<evidence type="ECO:0000313" key="4">
    <source>
        <dbReference type="Proteomes" id="UP001172738"/>
    </source>
</evidence>
<evidence type="ECO:0008006" key="5">
    <source>
        <dbReference type="Google" id="ProtNLM"/>
    </source>
</evidence>
<dbReference type="Proteomes" id="UP001172738">
    <property type="component" value="Unassembled WGS sequence"/>
</dbReference>
<feature type="transmembrane region" description="Helical" evidence="2">
    <location>
        <begin position="158"/>
        <end position="177"/>
    </location>
</feature>
<feature type="transmembrane region" description="Helical" evidence="2">
    <location>
        <begin position="69"/>
        <end position="88"/>
    </location>
</feature>
<feature type="transmembrane region" description="Helical" evidence="2">
    <location>
        <begin position="126"/>
        <end position="146"/>
    </location>
</feature>
<keyword evidence="1" id="KW-0175">Coiled coil</keyword>
<reference evidence="3" key="1">
    <citation type="submission" date="2023-06" db="EMBL/GenBank/DDBJ databases">
        <title>SYSU T00b26.</title>
        <authorList>
            <person name="Gao L."/>
            <person name="Fang B.-Z."/>
            <person name="Li W.-J."/>
        </authorList>
    </citation>
    <scope>NUCLEOTIDE SEQUENCE</scope>
    <source>
        <strain evidence="3">SYSU T00b26</strain>
    </source>
</reference>
<keyword evidence="2" id="KW-1133">Transmembrane helix</keyword>
<feature type="transmembrane region" description="Helical" evidence="2">
    <location>
        <begin position="269"/>
        <end position="291"/>
    </location>
</feature>
<feature type="coiled-coil region" evidence="1">
    <location>
        <begin position="193"/>
        <end position="220"/>
    </location>
</feature>
<feature type="transmembrane region" description="Helical" evidence="2">
    <location>
        <begin position="100"/>
        <end position="120"/>
    </location>
</feature>